<evidence type="ECO:0008006" key="4">
    <source>
        <dbReference type="Google" id="ProtNLM"/>
    </source>
</evidence>
<evidence type="ECO:0000256" key="1">
    <source>
        <dbReference type="SAM" id="SignalP"/>
    </source>
</evidence>
<dbReference type="PROSITE" id="PS51257">
    <property type="entry name" value="PROKAR_LIPOPROTEIN"/>
    <property type="match status" value="1"/>
</dbReference>
<gene>
    <name evidence="2" type="ORF">KIN20_015187</name>
</gene>
<keyword evidence="1" id="KW-0732">Signal</keyword>
<accession>A0AAD5QSC5</accession>
<dbReference type="EMBL" id="JAHQIW010003046">
    <property type="protein sequence ID" value="KAJ1357131.1"/>
    <property type="molecule type" value="Genomic_DNA"/>
</dbReference>
<evidence type="ECO:0000313" key="2">
    <source>
        <dbReference type="EMBL" id="KAJ1357131.1"/>
    </source>
</evidence>
<organism evidence="2 3">
    <name type="scientific">Parelaphostrongylus tenuis</name>
    <name type="common">Meningeal worm</name>
    <dbReference type="NCBI Taxonomy" id="148309"/>
    <lineage>
        <taxon>Eukaryota</taxon>
        <taxon>Metazoa</taxon>
        <taxon>Ecdysozoa</taxon>
        <taxon>Nematoda</taxon>
        <taxon>Chromadorea</taxon>
        <taxon>Rhabditida</taxon>
        <taxon>Rhabditina</taxon>
        <taxon>Rhabditomorpha</taxon>
        <taxon>Strongyloidea</taxon>
        <taxon>Metastrongylidae</taxon>
        <taxon>Parelaphostrongylus</taxon>
    </lineage>
</organism>
<feature type="chain" id="PRO_5042062189" description="Secreted protein" evidence="1">
    <location>
        <begin position="25"/>
        <end position="197"/>
    </location>
</feature>
<evidence type="ECO:0000313" key="3">
    <source>
        <dbReference type="Proteomes" id="UP001196413"/>
    </source>
</evidence>
<name>A0AAD5QSC5_PARTN</name>
<sequence length="197" mass="20705">MGMARLLNNLSMILLLASIPIVLGCGVLPTGHIVTSQAGAGAFVQRLVMQTVLDVLEGQDLSAFLPNAVISAILGQLSVNITYEPSECEDVAITPKIGMNHPSRCCIIVRGNMVTGICSEMMPMTAPKMCDMTTMVKIAGIPANHTSVSGTVSTMNIMMATWSKAMLQSVLNGAVRRLALDPLGSHFFTAIATVGGN</sequence>
<feature type="signal peptide" evidence="1">
    <location>
        <begin position="1"/>
        <end position="24"/>
    </location>
</feature>
<keyword evidence="3" id="KW-1185">Reference proteome</keyword>
<dbReference type="Proteomes" id="UP001196413">
    <property type="component" value="Unassembled WGS sequence"/>
</dbReference>
<reference evidence="2" key="1">
    <citation type="submission" date="2021-06" db="EMBL/GenBank/DDBJ databases">
        <title>Parelaphostrongylus tenuis whole genome reference sequence.</title>
        <authorList>
            <person name="Garwood T.J."/>
            <person name="Larsen P.A."/>
            <person name="Fountain-Jones N.M."/>
            <person name="Garbe J.R."/>
            <person name="Macchietto M.G."/>
            <person name="Kania S.A."/>
            <person name="Gerhold R.W."/>
            <person name="Richards J.E."/>
            <person name="Wolf T.M."/>
        </authorList>
    </citation>
    <scope>NUCLEOTIDE SEQUENCE</scope>
    <source>
        <strain evidence="2">MNPRO001-30</strain>
        <tissue evidence="2">Meninges</tissue>
    </source>
</reference>
<comment type="caution">
    <text evidence="2">The sequence shown here is derived from an EMBL/GenBank/DDBJ whole genome shotgun (WGS) entry which is preliminary data.</text>
</comment>
<proteinExistence type="predicted"/>
<dbReference type="AlphaFoldDB" id="A0AAD5QSC5"/>
<protein>
    <recommendedName>
        <fullName evidence="4">Secreted protein</fullName>
    </recommendedName>
</protein>